<gene>
    <name evidence="2" type="ORF">B1B_14550</name>
</gene>
<dbReference type="InterPro" id="IPR001753">
    <property type="entry name" value="Enoyl-CoA_hydra/iso"/>
</dbReference>
<organism evidence="2">
    <name type="scientific">mine drainage metagenome</name>
    <dbReference type="NCBI Taxonomy" id="410659"/>
    <lineage>
        <taxon>unclassified sequences</taxon>
        <taxon>metagenomes</taxon>
        <taxon>ecological metagenomes</taxon>
    </lineage>
</organism>
<evidence type="ECO:0000256" key="1">
    <source>
        <dbReference type="ARBA" id="ARBA00005254"/>
    </source>
</evidence>
<dbReference type="Gene3D" id="1.10.12.10">
    <property type="entry name" value="Lyase 2-enoyl-coa Hydratase, Chain A, domain 2"/>
    <property type="match status" value="1"/>
</dbReference>
<reference evidence="2" key="2">
    <citation type="journal article" date="2014" name="ISME J.">
        <title>Microbial stratification in low pH oxic and suboxic macroscopic growths along an acid mine drainage.</title>
        <authorList>
            <person name="Mendez-Garcia C."/>
            <person name="Mesa V."/>
            <person name="Sprenger R.R."/>
            <person name="Richter M."/>
            <person name="Diez M.S."/>
            <person name="Solano J."/>
            <person name="Bargiela R."/>
            <person name="Golyshina O.V."/>
            <person name="Manteca A."/>
            <person name="Ramos J.L."/>
            <person name="Gallego J.R."/>
            <person name="Llorente I."/>
            <person name="Martins Dos Santos V.A."/>
            <person name="Jensen O.N."/>
            <person name="Pelaez A.I."/>
            <person name="Sanchez J."/>
            <person name="Ferrer M."/>
        </authorList>
    </citation>
    <scope>NUCLEOTIDE SEQUENCE</scope>
</reference>
<dbReference type="PANTHER" id="PTHR42964">
    <property type="entry name" value="ENOYL-COA HYDRATASE"/>
    <property type="match status" value="1"/>
</dbReference>
<dbReference type="Pfam" id="PF00378">
    <property type="entry name" value="ECH_1"/>
    <property type="match status" value="1"/>
</dbReference>
<evidence type="ECO:0000313" key="2">
    <source>
        <dbReference type="EMBL" id="EQD41436.1"/>
    </source>
</evidence>
<reference evidence="2" key="1">
    <citation type="submission" date="2013-08" db="EMBL/GenBank/DDBJ databases">
        <authorList>
            <person name="Mendez C."/>
            <person name="Richter M."/>
            <person name="Ferrer M."/>
            <person name="Sanchez J."/>
        </authorList>
    </citation>
    <scope>NUCLEOTIDE SEQUENCE</scope>
</reference>
<feature type="non-terminal residue" evidence="2">
    <location>
        <position position="1"/>
    </location>
</feature>
<name>T0Z0F4_9ZZZZ</name>
<dbReference type="AlphaFoldDB" id="T0Z0F4"/>
<dbReference type="InterPro" id="IPR029045">
    <property type="entry name" value="ClpP/crotonase-like_dom_sf"/>
</dbReference>
<keyword evidence="2" id="KW-0413">Isomerase</keyword>
<dbReference type="InterPro" id="IPR014748">
    <property type="entry name" value="Enoyl-CoA_hydra_C"/>
</dbReference>
<comment type="caution">
    <text evidence="2">The sequence shown here is derived from an EMBL/GenBank/DDBJ whole genome shotgun (WGS) entry which is preliminary data.</text>
</comment>
<protein>
    <submittedName>
        <fullName evidence="2">Enoyl-CoA hydratase/isomerase</fullName>
    </submittedName>
</protein>
<dbReference type="Gene3D" id="3.90.226.10">
    <property type="entry name" value="2-enoyl-CoA Hydratase, Chain A, domain 1"/>
    <property type="match status" value="1"/>
</dbReference>
<comment type="similarity">
    <text evidence="1">Belongs to the enoyl-CoA hydratase/isomerase family.</text>
</comment>
<proteinExistence type="inferred from homology"/>
<accession>T0Z0F4</accession>
<dbReference type="CDD" id="cd06558">
    <property type="entry name" value="crotonase-like"/>
    <property type="match status" value="1"/>
</dbReference>
<dbReference type="SUPFAM" id="SSF52096">
    <property type="entry name" value="ClpP/crotonase"/>
    <property type="match status" value="1"/>
</dbReference>
<dbReference type="EMBL" id="AUZY01009645">
    <property type="protein sequence ID" value="EQD41436.1"/>
    <property type="molecule type" value="Genomic_DNA"/>
</dbReference>
<sequence length="168" mass="17552">TMMLDSPKPIVCRIDGAVRGGGMGLVAASDVALASTSASFAFSEVRVGVAPAVISTPVLAKISRAAALELFLSGRVFSAAEALAIGLINRTVEPSDLDDAVSSLLVELLQGAPGAQAEAKRLISAVPRLDRQLGFEQMVELSARLFSSPEGQDGIAAFRERRSPSWSR</sequence>
<dbReference type="GO" id="GO:0016853">
    <property type="term" value="F:isomerase activity"/>
    <property type="evidence" value="ECO:0007669"/>
    <property type="project" value="UniProtKB-KW"/>
</dbReference>
<dbReference type="PANTHER" id="PTHR42964:SF1">
    <property type="entry name" value="POLYKETIDE BIOSYNTHESIS ENOYL-COA HYDRATASE PKSH-RELATED"/>
    <property type="match status" value="1"/>
</dbReference>
<dbReference type="InterPro" id="IPR051683">
    <property type="entry name" value="Enoyl-CoA_Hydratase/Isomerase"/>
</dbReference>